<proteinExistence type="predicted"/>
<evidence type="ECO:0000313" key="3">
    <source>
        <dbReference type="Proteomes" id="UP000515908"/>
    </source>
</evidence>
<sequence length="85" mass="9194">MKGGGGEWWPDLNPKPRGAPRRLLHFSRTPARRHPRSSPGKGGATAPGNPPPPRGKERRAKKTGGKKTTGHRPQSLFLPYTAPLA</sequence>
<gene>
    <name evidence="2" type="ORF">ADEAN_000909800</name>
</gene>
<dbReference type="EMBL" id="LR877165">
    <property type="protein sequence ID" value="CAD2221566.1"/>
    <property type="molecule type" value="Genomic_DNA"/>
</dbReference>
<name>A0A7G2CNX6_9TRYP</name>
<dbReference type="AlphaFoldDB" id="A0A7G2CNX6"/>
<feature type="compositionally biased region" description="Basic residues" evidence="1">
    <location>
        <begin position="18"/>
        <end position="36"/>
    </location>
</feature>
<accession>A0A7G2CNX6</accession>
<feature type="compositionally biased region" description="Basic residues" evidence="1">
    <location>
        <begin position="56"/>
        <end position="70"/>
    </location>
</feature>
<protein>
    <submittedName>
        <fullName evidence="2">Uncharacterized protein</fullName>
    </submittedName>
</protein>
<organism evidence="2 3">
    <name type="scientific">Angomonas deanei</name>
    <dbReference type="NCBI Taxonomy" id="59799"/>
    <lineage>
        <taxon>Eukaryota</taxon>
        <taxon>Discoba</taxon>
        <taxon>Euglenozoa</taxon>
        <taxon>Kinetoplastea</taxon>
        <taxon>Metakinetoplastina</taxon>
        <taxon>Trypanosomatida</taxon>
        <taxon>Trypanosomatidae</taxon>
        <taxon>Strigomonadinae</taxon>
        <taxon>Angomonas</taxon>
    </lineage>
</organism>
<dbReference type="VEuPathDB" id="TriTrypDB:ADEAN_000909800"/>
<dbReference type="Proteomes" id="UP000515908">
    <property type="component" value="Chromosome 21"/>
</dbReference>
<reference evidence="2 3" key="1">
    <citation type="submission" date="2020-08" db="EMBL/GenBank/DDBJ databases">
        <authorList>
            <person name="Newling K."/>
            <person name="Davey J."/>
            <person name="Forrester S."/>
        </authorList>
    </citation>
    <scope>NUCLEOTIDE SEQUENCE [LARGE SCALE GENOMIC DNA]</scope>
    <source>
        <strain evidence="3">Crithidia deanei Carvalho (ATCC PRA-265)</strain>
    </source>
</reference>
<evidence type="ECO:0000313" key="2">
    <source>
        <dbReference type="EMBL" id="CAD2221566.1"/>
    </source>
</evidence>
<evidence type="ECO:0000256" key="1">
    <source>
        <dbReference type="SAM" id="MobiDB-lite"/>
    </source>
</evidence>
<keyword evidence="3" id="KW-1185">Reference proteome</keyword>
<feature type="region of interest" description="Disordered" evidence="1">
    <location>
        <begin position="1"/>
        <end position="85"/>
    </location>
</feature>